<reference evidence="3" key="2">
    <citation type="submission" date="2019-12" db="EMBL/GenBank/DDBJ databases">
        <title>Complete and Draft Genome Sequences of New Strains and Members of Some Known Species of the Genus Rathayibacter isolated from Plants.</title>
        <authorList>
            <person name="Tarlachkov S.V."/>
            <person name="Starodumova I.P."/>
            <person name="Dorofeeva L.V."/>
            <person name="Prisyazhnaya N.V."/>
            <person name="Leyn S.A."/>
            <person name="Zlamal J.E."/>
            <person name="Elane M.L."/>
            <person name="Osterman A.L."/>
            <person name="Nadler S.A."/>
            <person name="Subbotin S.A."/>
            <person name="Evtushenko L.I."/>
        </authorList>
    </citation>
    <scope>NUCLEOTIDE SEQUENCE</scope>
    <source>
        <strain evidence="3">VKM Ac-2761</strain>
    </source>
</reference>
<sequence length="294" mass="30299">MTSPLPAHPSTLGPRRLPAALSAVELQRLLSAVPCPVERSPRGSLVLVPFRAGEPSGSLRFAVPEADPGLVARACLGALGRFGRVEQAVAVVSPGEAAPDACARLVAALEARGRALPGLSLQVAVLDEREADPAGQAVALLPVIDRAECLEVATVVDRLLDRHPGAELPRALRASVDELVRRSADGPPGAIRPASLAALIVSVQRAEGADRVLLLGRAACTRAPLTALLARACASAPGTERAAVLVVLARLLAGEGRAEEARELAGEAVRLDPHHVGARRLSAALLEERPGCAA</sequence>
<keyword evidence="4" id="KW-1185">Reference proteome</keyword>
<dbReference type="InterPro" id="IPR019734">
    <property type="entry name" value="TPR_rpt"/>
</dbReference>
<feature type="repeat" description="TPR" evidence="1">
    <location>
        <begin position="242"/>
        <end position="275"/>
    </location>
</feature>
<reference evidence="5" key="3">
    <citation type="submission" date="2019-12" db="EMBL/GenBank/DDBJ databases">
        <title>Complete and draft genome sequences of new strains and members of some known species of the genus Rathayibacter isolated from plants.</title>
        <authorList>
            <person name="Tarlachkov S.V."/>
            <person name="Starodumova I.P."/>
            <person name="Dorofeeva L.V."/>
            <person name="Prisyazhnaya N.V."/>
            <person name="Leyn S."/>
            <person name="Zlamal J."/>
            <person name="Elan M."/>
            <person name="Osterman A.L."/>
            <person name="Nadler S."/>
            <person name="Subbotin S.A."/>
            <person name="Evtushenko L.I."/>
        </authorList>
    </citation>
    <scope>NUCLEOTIDE SEQUENCE [LARGE SCALE GENOMIC DNA]</scope>
    <source>
        <strain evidence="5">VKM Ac-2761</strain>
    </source>
</reference>
<dbReference type="PROSITE" id="PS50005">
    <property type="entry name" value="TPR"/>
    <property type="match status" value="1"/>
</dbReference>
<dbReference type="Proteomes" id="UP000465031">
    <property type="component" value="Chromosome"/>
</dbReference>
<gene>
    <name evidence="2" type="ORF">ACH61_00640</name>
    <name evidence="3" type="ORF">GSU10_09460</name>
</gene>
<evidence type="ECO:0000313" key="5">
    <source>
        <dbReference type="Proteomes" id="UP000465031"/>
    </source>
</evidence>
<dbReference type="RefSeq" id="WP_068208397.1">
    <property type="nucleotide sequence ID" value="NZ_CP047186.1"/>
</dbReference>
<accession>A0A166IE72</accession>
<dbReference type="EMBL" id="CP047186">
    <property type="protein sequence ID" value="QHC55833.1"/>
    <property type="molecule type" value="Genomic_DNA"/>
</dbReference>
<evidence type="ECO:0000313" key="2">
    <source>
        <dbReference type="EMBL" id="KZX22233.1"/>
    </source>
</evidence>
<evidence type="ECO:0000256" key="1">
    <source>
        <dbReference type="PROSITE-ProRule" id="PRU00339"/>
    </source>
</evidence>
<reference evidence="2 4" key="1">
    <citation type="submission" date="2015-08" db="EMBL/GenBank/DDBJ databases">
        <title>Draft Genome Sequence of Rathayibacter sp. Strain VKM Ac-2596 Isolated from Leaf Gall Induced by Plant-Parasitic Nematodes.</title>
        <authorList>
            <person name="Vasilenko O.V."/>
            <person name="Starodumova I.P."/>
            <person name="Tarlachkov S.V."/>
            <person name="Dorofeeva L.V."/>
            <person name="Evtushenko L.I."/>
        </authorList>
    </citation>
    <scope>NUCLEOTIDE SEQUENCE [LARGE SCALE GENOMIC DNA]</scope>
    <source>
        <strain evidence="2 4">VKM Ac-2596</strain>
    </source>
</reference>
<dbReference type="KEGG" id="rte:GSU10_09460"/>
<dbReference type="AlphaFoldDB" id="A0A166IE72"/>
<protein>
    <submittedName>
        <fullName evidence="2">Uncharacterized protein</fullName>
    </submittedName>
</protein>
<dbReference type="PATRIC" id="fig|1671680.3.peg.682"/>
<proteinExistence type="predicted"/>
<dbReference type="EMBL" id="LIIN01000012">
    <property type="protein sequence ID" value="KZX22233.1"/>
    <property type="molecule type" value="Genomic_DNA"/>
</dbReference>
<name>A0A166IE72_9MICO</name>
<dbReference type="OrthoDB" id="5126356at2"/>
<organism evidence="2 4">
    <name type="scientific">Rathayibacter tanaceti</name>
    <dbReference type="NCBI Taxonomy" id="1671680"/>
    <lineage>
        <taxon>Bacteria</taxon>
        <taxon>Bacillati</taxon>
        <taxon>Actinomycetota</taxon>
        <taxon>Actinomycetes</taxon>
        <taxon>Micrococcales</taxon>
        <taxon>Microbacteriaceae</taxon>
        <taxon>Rathayibacter</taxon>
    </lineage>
</organism>
<evidence type="ECO:0000313" key="3">
    <source>
        <dbReference type="EMBL" id="QHC55833.1"/>
    </source>
</evidence>
<evidence type="ECO:0000313" key="4">
    <source>
        <dbReference type="Proteomes" id="UP000076717"/>
    </source>
</evidence>
<dbReference type="Proteomes" id="UP000076717">
    <property type="component" value="Unassembled WGS sequence"/>
</dbReference>
<keyword evidence="1" id="KW-0802">TPR repeat</keyword>